<dbReference type="AlphaFoldDB" id="A0AA38S2X8"/>
<dbReference type="AntiFam" id="ANF00005">
    <property type="entry name" value="Antisense to 23S rRNA"/>
</dbReference>
<name>A0AA38S2X8_9ASTR</name>
<accession>A0AA38S2X8</accession>
<protein>
    <submittedName>
        <fullName evidence="2">Uncharacterized protein</fullName>
    </submittedName>
</protein>
<sequence>MLSAVIRPALGYPLFYRGKHNGTPEVRPSRPLVLGKGPPMLNPQTPGMDRTVHTFKPQLRPALMAKHPKPLEILTPSGEEPHRGAKPPPRCELLGKITFFPLEKLLSVERGPLSHRHRRITKADFRPATGGFCSNPFLLCLGANLRRAPEETFAPSVTFWDPYPP</sequence>
<feature type="region of interest" description="Disordered" evidence="1">
    <location>
        <begin position="18"/>
        <end position="46"/>
    </location>
</feature>
<evidence type="ECO:0000313" key="2">
    <source>
        <dbReference type="EMBL" id="KAJ9535245.1"/>
    </source>
</evidence>
<proteinExistence type="predicted"/>
<evidence type="ECO:0000313" key="3">
    <source>
        <dbReference type="Proteomes" id="UP001172457"/>
    </source>
</evidence>
<keyword evidence="3" id="KW-1185">Reference proteome</keyword>
<comment type="caution">
    <text evidence="2">The sequence shown here is derived from an EMBL/GenBank/DDBJ whole genome shotgun (WGS) entry which is preliminary data.</text>
</comment>
<dbReference type="Proteomes" id="UP001172457">
    <property type="component" value="Unassembled WGS sequence"/>
</dbReference>
<gene>
    <name evidence="2" type="ORF">OSB04_un001662</name>
</gene>
<evidence type="ECO:0000256" key="1">
    <source>
        <dbReference type="SAM" id="MobiDB-lite"/>
    </source>
</evidence>
<organism evidence="2 3">
    <name type="scientific">Centaurea solstitialis</name>
    <name type="common">yellow star-thistle</name>
    <dbReference type="NCBI Taxonomy" id="347529"/>
    <lineage>
        <taxon>Eukaryota</taxon>
        <taxon>Viridiplantae</taxon>
        <taxon>Streptophyta</taxon>
        <taxon>Embryophyta</taxon>
        <taxon>Tracheophyta</taxon>
        <taxon>Spermatophyta</taxon>
        <taxon>Magnoliopsida</taxon>
        <taxon>eudicotyledons</taxon>
        <taxon>Gunneridae</taxon>
        <taxon>Pentapetalae</taxon>
        <taxon>asterids</taxon>
        <taxon>campanulids</taxon>
        <taxon>Asterales</taxon>
        <taxon>Asteraceae</taxon>
        <taxon>Carduoideae</taxon>
        <taxon>Cardueae</taxon>
        <taxon>Centaureinae</taxon>
        <taxon>Centaurea</taxon>
    </lineage>
</organism>
<dbReference type="EMBL" id="JARYMX010000427">
    <property type="protein sequence ID" value="KAJ9535245.1"/>
    <property type="molecule type" value="Genomic_DNA"/>
</dbReference>
<reference evidence="2" key="1">
    <citation type="submission" date="2023-03" db="EMBL/GenBank/DDBJ databases">
        <title>Chromosome-scale reference genome and RAD-based genetic map of yellow starthistle (Centaurea solstitialis) reveal putative structural variation and QTLs associated with invader traits.</title>
        <authorList>
            <person name="Reatini B."/>
            <person name="Cang F.A."/>
            <person name="Jiang Q."/>
            <person name="Mckibben M.T.W."/>
            <person name="Barker M.S."/>
            <person name="Rieseberg L.H."/>
            <person name="Dlugosch K.M."/>
        </authorList>
    </citation>
    <scope>NUCLEOTIDE SEQUENCE</scope>
    <source>
        <strain evidence="2">CAN-66</strain>
        <tissue evidence="2">Leaf</tissue>
    </source>
</reference>